<dbReference type="Proteomes" id="UP000011083">
    <property type="component" value="Unassembled WGS sequence"/>
</dbReference>
<reference evidence="8 9" key="1">
    <citation type="journal article" date="2013" name="Genome Biol.">
        <title>Genome of Acanthamoeba castellanii highlights extensive lateral gene transfer and early evolution of tyrosine kinase signaling.</title>
        <authorList>
            <person name="Clarke M."/>
            <person name="Lohan A.J."/>
            <person name="Liu B."/>
            <person name="Lagkouvardos I."/>
            <person name="Roy S."/>
            <person name="Zafar N."/>
            <person name="Bertelli C."/>
            <person name="Schilde C."/>
            <person name="Kianianmomeni A."/>
            <person name="Burglin T.R."/>
            <person name="Frech C."/>
            <person name="Turcotte B."/>
            <person name="Kopec K.O."/>
            <person name="Synnott J.M."/>
            <person name="Choo C."/>
            <person name="Paponov I."/>
            <person name="Finkler A."/>
            <person name="Soon Heng Tan C."/>
            <person name="Hutchins A.P."/>
            <person name="Weinmeier T."/>
            <person name="Rattei T."/>
            <person name="Chu J.S."/>
            <person name="Gimenez G."/>
            <person name="Irimia M."/>
            <person name="Rigden D.J."/>
            <person name="Fitzpatrick D.A."/>
            <person name="Lorenzo-Morales J."/>
            <person name="Bateman A."/>
            <person name="Chiu C.H."/>
            <person name="Tang P."/>
            <person name="Hegemann P."/>
            <person name="Fromm H."/>
            <person name="Raoult D."/>
            <person name="Greub G."/>
            <person name="Miranda-Saavedra D."/>
            <person name="Chen N."/>
            <person name="Nash P."/>
            <person name="Ginger M.L."/>
            <person name="Horn M."/>
            <person name="Schaap P."/>
            <person name="Caler L."/>
            <person name="Loftus B."/>
        </authorList>
    </citation>
    <scope>NUCLEOTIDE SEQUENCE [LARGE SCALE GENOMIC DNA]</scope>
    <source>
        <strain evidence="8 9">Neff</strain>
    </source>
</reference>
<comment type="similarity">
    <text evidence="1 4">Belongs to the glycosyl hydrolase 5 (cellulase A) family.</text>
</comment>
<dbReference type="AlphaFoldDB" id="L8HAR2"/>
<dbReference type="PANTHER" id="PTHR31308:SF3">
    <property type="entry name" value="ENDOGLYCOCERAMIDASE"/>
    <property type="match status" value="1"/>
</dbReference>
<gene>
    <name evidence="8" type="ORF">ACA1_251790</name>
</gene>
<sequence length="482" mass="53840">MRLVGVVVLVLLSVSLVQGVIQVPPYYPMVDGFDPQLSLSDRDMQDLQRWGFNALRLGVMWPGVAPTNGTFNETYIDVMASIIKKLGSYGIYTIVDAHQDLFTRQCCGEGAPDWAVDFGSFSLPFPLPATGATVFPKDKNGYPPLSECLKYGFGQFYFAEQTMAAFQSLYDNRRGIQDGFISYWSKLAQTFKDSPYVLGYELINEPFAGNVYANPSLIVPGVADRANLYPMYQRLHRAIRQWDDQHVIFYECATNDLWEVGFPEGPGGHAYDDRQAFAYHIYCGPQDSDGSPGSVILCDAEDTYFYSLYNSTIKRLGGGYFMTEFGAMANNSRGIDNMRYLTGQADRHLSSWTYWQFKGYNDITTSSQPTAESFYDAAGELEVNKVKALSRTYARAIAGTPTAMNFDPETSVFQLTYILNLKVSQPTEIYLNEEYYYANGYVVSVVPSQIVQAKSPGKNLVWVYALPTATDGATITITISPK</sequence>
<evidence type="ECO:0000259" key="7">
    <source>
        <dbReference type="Pfam" id="PF18564"/>
    </source>
</evidence>
<evidence type="ECO:0000256" key="1">
    <source>
        <dbReference type="ARBA" id="ARBA00005641"/>
    </source>
</evidence>
<evidence type="ECO:0000259" key="6">
    <source>
        <dbReference type="Pfam" id="PF00150"/>
    </source>
</evidence>
<dbReference type="OMA" id="WSLSYTS"/>
<dbReference type="GeneID" id="14923216"/>
<dbReference type="InterPro" id="IPR001547">
    <property type="entry name" value="Glyco_hydro_5"/>
</dbReference>
<evidence type="ECO:0000256" key="3">
    <source>
        <dbReference type="ARBA" id="ARBA00023295"/>
    </source>
</evidence>
<dbReference type="KEGG" id="acan:ACA1_251790"/>
<evidence type="ECO:0000313" key="8">
    <source>
        <dbReference type="EMBL" id="ELR22285.1"/>
    </source>
</evidence>
<dbReference type="InterPro" id="IPR017853">
    <property type="entry name" value="GH"/>
</dbReference>
<protein>
    <submittedName>
        <fullName evidence="8">Cellulase (Glycosyl hydrolase family 5) subfamily protein</fullName>
    </submittedName>
</protein>
<feature type="chain" id="PRO_5003990911" evidence="5">
    <location>
        <begin position="20"/>
        <end position="482"/>
    </location>
</feature>
<dbReference type="RefSeq" id="XP_004367541.1">
    <property type="nucleotide sequence ID" value="XM_004367484.1"/>
</dbReference>
<dbReference type="SUPFAM" id="SSF51445">
    <property type="entry name" value="(Trans)glycosidases"/>
    <property type="match status" value="1"/>
</dbReference>
<dbReference type="EMBL" id="KB007885">
    <property type="protein sequence ID" value="ELR22285.1"/>
    <property type="molecule type" value="Genomic_DNA"/>
</dbReference>
<feature type="signal peptide" evidence="5">
    <location>
        <begin position="1"/>
        <end position="19"/>
    </location>
</feature>
<dbReference type="STRING" id="1257118.L8HAR2"/>
<keyword evidence="9" id="KW-1185">Reference proteome</keyword>
<dbReference type="GO" id="GO:0000272">
    <property type="term" value="P:polysaccharide catabolic process"/>
    <property type="evidence" value="ECO:0007669"/>
    <property type="project" value="InterPro"/>
</dbReference>
<dbReference type="GO" id="GO:0004553">
    <property type="term" value="F:hydrolase activity, hydrolyzing O-glycosyl compounds"/>
    <property type="evidence" value="ECO:0007669"/>
    <property type="project" value="InterPro"/>
</dbReference>
<proteinExistence type="inferred from homology"/>
<dbReference type="Gene3D" id="2.60.40.1180">
    <property type="entry name" value="Golgi alpha-mannosidase II"/>
    <property type="match status" value="1"/>
</dbReference>
<name>L8HAR2_ACACF</name>
<keyword evidence="5" id="KW-0732">Signal</keyword>
<dbReference type="InterPro" id="IPR052066">
    <property type="entry name" value="Glycosphingolipid_Hydrolases"/>
</dbReference>
<dbReference type="VEuPathDB" id="AmoebaDB:ACA1_251790"/>
<evidence type="ECO:0000313" key="9">
    <source>
        <dbReference type="Proteomes" id="UP000011083"/>
    </source>
</evidence>
<dbReference type="InterPro" id="IPR013780">
    <property type="entry name" value="Glyco_hydro_b"/>
</dbReference>
<feature type="domain" description="Glycoside hydrolase family 5 C-terminal" evidence="7">
    <location>
        <begin position="391"/>
        <end position="479"/>
    </location>
</feature>
<keyword evidence="3 4" id="KW-0326">Glycosidase</keyword>
<evidence type="ECO:0000256" key="4">
    <source>
        <dbReference type="RuleBase" id="RU361153"/>
    </source>
</evidence>
<dbReference type="GO" id="GO:0016042">
    <property type="term" value="P:lipid catabolic process"/>
    <property type="evidence" value="ECO:0007669"/>
    <property type="project" value="UniProtKB-ARBA"/>
</dbReference>
<accession>L8HAR2</accession>
<dbReference type="Gene3D" id="3.20.20.80">
    <property type="entry name" value="Glycosidases"/>
    <property type="match status" value="1"/>
</dbReference>
<keyword evidence="2 4" id="KW-0378">Hydrolase</keyword>
<dbReference type="Pfam" id="PF18564">
    <property type="entry name" value="Glyco_hydro_5_C"/>
    <property type="match status" value="1"/>
</dbReference>
<evidence type="ECO:0000256" key="5">
    <source>
        <dbReference type="SAM" id="SignalP"/>
    </source>
</evidence>
<feature type="domain" description="Glycoside hydrolase family 5" evidence="6">
    <location>
        <begin position="43"/>
        <end position="359"/>
    </location>
</feature>
<dbReference type="Pfam" id="PF00150">
    <property type="entry name" value="Cellulase"/>
    <property type="match status" value="1"/>
</dbReference>
<evidence type="ECO:0000256" key="2">
    <source>
        <dbReference type="ARBA" id="ARBA00022801"/>
    </source>
</evidence>
<dbReference type="PANTHER" id="PTHR31308">
    <property type="match status" value="1"/>
</dbReference>
<organism evidence="8 9">
    <name type="scientific">Acanthamoeba castellanii (strain ATCC 30010 / Neff)</name>
    <dbReference type="NCBI Taxonomy" id="1257118"/>
    <lineage>
        <taxon>Eukaryota</taxon>
        <taxon>Amoebozoa</taxon>
        <taxon>Discosea</taxon>
        <taxon>Longamoebia</taxon>
        <taxon>Centramoebida</taxon>
        <taxon>Acanthamoebidae</taxon>
        <taxon>Acanthamoeba</taxon>
    </lineage>
</organism>
<dbReference type="InterPro" id="IPR041036">
    <property type="entry name" value="GH5_C"/>
</dbReference>
<dbReference type="GO" id="GO:1901136">
    <property type="term" value="P:carbohydrate derivative catabolic process"/>
    <property type="evidence" value="ECO:0007669"/>
    <property type="project" value="UniProtKB-ARBA"/>
</dbReference>
<dbReference type="OrthoDB" id="1887033at2759"/>